<feature type="region of interest" description="Disordered" evidence="1">
    <location>
        <begin position="71"/>
        <end position="114"/>
    </location>
</feature>
<dbReference type="Proteomes" id="UP000887572">
    <property type="component" value="Unplaced"/>
</dbReference>
<evidence type="ECO:0000313" key="3">
    <source>
        <dbReference type="Proteomes" id="UP000887572"/>
    </source>
</evidence>
<dbReference type="WBParaSite" id="Gr19_v10_g11159.t1">
    <property type="protein sequence ID" value="Gr19_v10_g11159.t1"/>
    <property type="gene ID" value="Gr19_v10_g11159"/>
</dbReference>
<evidence type="ECO:0000256" key="2">
    <source>
        <dbReference type="SAM" id="Phobius"/>
    </source>
</evidence>
<protein>
    <submittedName>
        <fullName evidence="4">Secreted protein</fullName>
    </submittedName>
</protein>
<name>A0A914GVH2_GLORO</name>
<feature type="compositionally biased region" description="Basic and acidic residues" evidence="1">
    <location>
        <begin position="104"/>
        <end position="114"/>
    </location>
</feature>
<sequence length="114" mass="12523">MPSLCSVFVFFCRPFTLHQSPVVSVPLTSSSNAVHPFKPVLSPSSPLLLCTLSVSQTLCIVFALSLPLLFPPRRRSDRSSGHSAKKRTRDSCGWTGHWLSPPGGRERYLGKKGQ</sequence>
<feature type="transmembrane region" description="Helical" evidence="2">
    <location>
        <begin position="46"/>
        <end position="70"/>
    </location>
</feature>
<proteinExistence type="predicted"/>
<evidence type="ECO:0000313" key="4">
    <source>
        <dbReference type="WBParaSite" id="Gr19_v10_g11159.t1"/>
    </source>
</evidence>
<reference evidence="4" key="1">
    <citation type="submission" date="2022-11" db="UniProtKB">
        <authorList>
            <consortium name="WormBaseParasite"/>
        </authorList>
    </citation>
    <scope>IDENTIFICATION</scope>
</reference>
<keyword evidence="2" id="KW-1133">Transmembrane helix</keyword>
<keyword evidence="2" id="KW-0472">Membrane</keyword>
<dbReference type="AlphaFoldDB" id="A0A914GVH2"/>
<keyword evidence="3" id="KW-1185">Reference proteome</keyword>
<organism evidence="3 4">
    <name type="scientific">Globodera rostochiensis</name>
    <name type="common">Golden nematode worm</name>
    <name type="synonym">Heterodera rostochiensis</name>
    <dbReference type="NCBI Taxonomy" id="31243"/>
    <lineage>
        <taxon>Eukaryota</taxon>
        <taxon>Metazoa</taxon>
        <taxon>Ecdysozoa</taxon>
        <taxon>Nematoda</taxon>
        <taxon>Chromadorea</taxon>
        <taxon>Rhabditida</taxon>
        <taxon>Tylenchina</taxon>
        <taxon>Tylenchomorpha</taxon>
        <taxon>Tylenchoidea</taxon>
        <taxon>Heteroderidae</taxon>
        <taxon>Heteroderinae</taxon>
        <taxon>Globodera</taxon>
    </lineage>
</organism>
<accession>A0A914GVH2</accession>
<evidence type="ECO:0000256" key="1">
    <source>
        <dbReference type="SAM" id="MobiDB-lite"/>
    </source>
</evidence>
<keyword evidence="2" id="KW-0812">Transmembrane</keyword>